<dbReference type="Pfam" id="PF01553">
    <property type="entry name" value="Acyltransferase"/>
    <property type="match status" value="1"/>
</dbReference>
<evidence type="ECO:0000256" key="4">
    <source>
        <dbReference type="SAM" id="MobiDB-lite"/>
    </source>
</evidence>
<keyword evidence="5" id="KW-1133">Transmembrane helix</keyword>
<dbReference type="PANTHER" id="PTHR10434">
    <property type="entry name" value="1-ACYL-SN-GLYCEROL-3-PHOSPHATE ACYLTRANSFERASE"/>
    <property type="match status" value="1"/>
</dbReference>
<evidence type="ECO:0000313" key="9">
    <source>
        <dbReference type="Proteomes" id="UP000254958"/>
    </source>
</evidence>
<dbReference type="InterPro" id="IPR002123">
    <property type="entry name" value="Plipid/glycerol_acylTrfase"/>
</dbReference>
<keyword evidence="5" id="KW-0472">Membrane</keyword>
<dbReference type="CDD" id="cd07989">
    <property type="entry name" value="LPLAT_AGPAT-like"/>
    <property type="match status" value="1"/>
</dbReference>
<dbReference type="SMART" id="SM00563">
    <property type="entry name" value="PlsC"/>
    <property type="match status" value="1"/>
</dbReference>
<keyword evidence="5" id="KW-0812">Transmembrane</keyword>
<dbReference type="Proteomes" id="UP000562982">
    <property type="component" value="Unassembled WGS sequence"/>
</dbReference>
<keyword evidence="2 8" id="KW-0808">Transferase</keyword>
<evidence type="ECO:0000256" key="5">
    <source>
        <dbReference type="SAM" id="Phobius"/>
    </source>
</evidence>
<accession>A0A370G9J9</accession>
<evidence type="ECO:0000313" key="7">
    <source>
        <dbReference type="EMBL" id="MBB2185867.1"/>
    </source>
</evidence>
<comment type="caution">
    <text evidence="8">The sequence shown here is derived from an EMBL/GenBank/DDBJ whole genome shotgun (WGS) entry which is preliminary data.</text>
</comment>
<dbReference type="Proteomes" id="UP000254958">
    <property type="component" value="Unassembled WGS sequence"/>
</dbReference>
<name>A0A370G9J9_GLULI</name>
<sequence>MIFVRACLFNLYFVLLTIVMGIAAMPIRLFARRYALPYAKLWTRLSVAGLCHICGIRVVVTGREHLPAGPCLLASQHQSAFDTLVWMNLVDRPAYVMKEELTRLPLVGPMLLLAGMIPVRRADGAKALRALLTATAEAAADGRQIVIFPEGTRTQAGETRRLHPGIVAMATHTGLPIIPVATDSGLRWSRKAFVKRPGPIHIAIGPALPADLGKARILGGITAAWQDLSNPFDRNEGTKKPVDNSVGSQSGHSMSL</sequence>
<feature type="region of interest" description="Disordered" evidence="4">
    <location>
        <begin position="230"/>
        <end position="256"/>
    </location>
</feature>
<dbReference type="PANTHER" id="PTHR10434:SF66">
    <property type="entry name" value="PHOSPHOLIPID_GLYCEROL ACYLTRANSFERASE DOMAIN-CONTAINING PROTEIN"/>
    <property type="match status" value="1"/>
</dbReference>
<protein>
    <submittedName>
        <fullName evidence="8">1-acyl-sn-glycerol-3-phosphate acyltransferase</fullName>
    </submittedName>
</protein>
<reference evidence="8 9" key="1">
    <citation type="submission" date="2018-07" db="EMBL/GenBank/DDBJ databases">
        <title>Genomic Encyclopedia of Type Strains, Phase IV (KMG-IV): sequencing the most valuable type-strain genomes for metagenomic binning, comparative biology and taxonomic classification.</title>
        <authorList>
            <person name="Goeker M."/>
        </authorList>
    </citation>
    <scope>NUCLEOTIDE SEQUENCE [LARGE SCALE GENOMIC DNA]</scope>
    <source>
        <strain evidence="8 9">DSM 5603</strain>
    </source>
</reference>
<comment type="pathway">
    <text evidence="1">Lipid metabolism.</text>
</comment>
<dbReference type="OrthoDB" id="5290997at2"/>
<gene>
    <name evidence="8" type="ORF">C7453_102473</name>
    <name evidence="7" type="ORF">HLH32_05630</name>
</gene>
<feature type="compositionally biased region" description="Polar residues" evidence="4">
    <location>
        <begin position="245"/>
        <end position="256"/>
    </location>
</feature>
<evidence type="ECO:0000256" key="1">
    <source>
        <dbReference type="ARBA" id="ARBA00005189"/>
    </source>
</evidence>
<keyword evidence="3 8" id="KW-0012">Acyltransferase</keyword>
<dbReference type="AlphaFoldDB" id="A0A370G9J9"/>
<organism evidence="8 9">
    <name type="scientific">Gluconacetobacter liquefaciens</name>
    <name type="common">Acetobacter liquefaciens</name>
    <dbReference type="NCBI Taxonomy" id="89584"/>
    <lineage>
        <taxon>Bacteria</taxon>
        <taxon>Pseudomonadati</taxon>
        <taxon>Pseudomonadota</taxon>
        <taxon>Alphaproteobacteria</taxon>
        <taxon>Acetobacterales</taxon>
        <taxon>Acetobacteraceae</taxon>
        <taxon>Gluconacetobacter</taxon>
    </lineage>
</organism>
<feature type="domain" description="Phospholipid/glycerol acyltransferase" evidence="6">
    <location>
        <begin position="71"/>
        <end position="185"/>
    </location>
</feature>
<evidence type="ECO:0000313" key="8">
    <source>
        <dbReference type="EMBL" id="RDI39679.1"/>
    </source>
</evidence>
<dbReference type="RefSeq" id="WP_114726520.1">
    <property type="nucleotide sequence ID" value="NZ_BJMI01000001.1"/>
</dbReference>
<proteinExistence type="predicted"/>
<evidence type="ECO:0000256" key="2">
    <source>
        <dbReference type="ARBA" id="ARBA00022679"/>
    </source>
</evidence>
<dbReference type="GO" id="GO:0006654">
    <property type="term" value="P:phosphatidic acid biosynthetic process"/>
    <property type="evidence" value="ECO:0007669"/>
    <property type="project" value="TreeGrafter"/>
</dbReference>
<dbReference type="EMBL" id="JABEQI010000002">
    <property type="protein sequence ID" value="MBB2185867.1"/>
    <property type="molecule type" value="Genomic_DNA"/>
</dbReference>
<dbReference type="SUPFAM" id="SSF69593">
    <property type="entry name" value="Glycerol-3-phosphate (1)-acyltransferase"/>
    <property type="match status" value="1"/>
</dbReference>
<feature type="compositionally biased region" description="Basic and acidic residues" evidence="4">
    <location>
        <begin position="233"/>
        <end position="242"/>
    </location>
</feature>
<keyword evidence="9" id="KW-1185">Reference proteome</keyword>
<evidence type="ECO:0000259" key="6">
    <source>
        <dbReference type="SMART" id="SM00563"/>
    </source>
</evidence>
<dbReference type="GO" id="GO:0003841">
    <property type="term" value="F:1-acylglycerol-3-phosphate O-acyltransferase activity"/>
    <property type="evidence" value="ECO:0007669"/>
    <property type="project" value="TreeGrafter"/>
</dbReference>
<evidence type="ECO:0000256" key="3">
    <source>
        <dbReference type="ARBA" id="ARBA00023315"/>
    </source>
</evidence>
<evidence type="ECO:0000313" key="10">
    <source>
        <dbReference type="Proteomes" id="UP000562982"/>
    </source>
</evidence>
<dbReference type="EMBL" id="QQAW01000002">
    <property type="protein sequence ID" value="RDI39679.1"/>
    <property type="molecule type" value="Genomic_DNA"/>
</dbReference>
<reference evidence="7 10" key="2">
    <citation type="submission" date="2020-04" db="EMBL/GenBank/DDBJ databases">
        <title>Description of novel Gluconacetobacter.</title>
        <authorList>
            <person name="Sombolestani A."/>
        </authorList>
    </citation>
    <scope>NUCLEOTIDE SEQUENCE [LARGE SCALE GENOMIC DNA]</scope>
    <source>
        <strain evidence="7 10">LMG 1382</strain>
    </source>
</reference>
<feature type="transmembrane region" description="Helical" evidence="5">
    <location>
        <begin position="12"/>
        <end position="30"/>
    </location>
</feature>